<dbReference type="PANTHER" id="PTHR22789">
    <property type="entry name" value="FUCULOSE PHOSPHATE ALDOLASE"/>
    <property type="match status" value="1"/>
</dbReference>
<dbReference type="HAMAP" id="MF_01677">
    <property type="entry name" value="Salvage_MtnB"/>
    <property type="match status" value="1"/>
</dbReference>
<evidence type="ECO:0000313" key="9">
    <source>
        <dbReference type="Proteomes" id="UP000188937"/>
    </source>
</evidence>
<dbReference type="SUPFAM" id="SSF53639">
    <property type="entry name" value="AraD/HMP-PK domain-like"/>
    <property type="match status" value="1"/>
</dbReference>
<evidence type="ECO:0000256" key="1">
    <source>
        <dbReference type="ARBA" id="ARBA00022605"/>
    </source>
</evidence>
<sequence length="226" mass="24628">MSFVTDKTSSHEVSGASDTAWDHAVEQIIHAGRRMDRRGWVPATAGNLSVRLADGRIAVTRSGGHKGFLTRQGVIEVGLNGASMRPEDRPSAETLLHCQIYAHFPDAGAVLHGHSVASTVLSMATNEPEFYLADYEVLKVFEGQTTHETQLAVPVFPNDQDIARLSRSVALFLDEMKAGYIIRGHGVYVWGPDMATALARLEGLEFLLACELEQTKLRAVTQGARS</sequence>
<accession>A0A1U9KCI6</accession>
<comment type="pathway">
    <text evidence="6">Amino-acid biosynthesis; L-methionine biosynthesis via salvage pathway; L-methionine from S-methyl-5-thio-alpha-D-ribose 1-phosphate: step 2/6.</text>
</comment>
<dbReference type="UniPathway" id="UPA00904">
    <property type="reaction ID" value="UER00875"/>
</dbReference>
<comment type="similarity">
    <text evidence="6">Belongs to the aldolase class II family. MtnB subfamily.</text>
</comment>
<evidence type="ECO:0000256" key="5">
    <source>
        <dbReference type="ARBA" id="ARBA00023239"/>
    </source>
</evidence>
<evidence type="ECO:0000313" key="8">
    <source>
        <dbReference type="EMBL" id="AQS83535.1"/>
    </source>
</evidence>
<evidence type="ECO:0000256" key="6">
    <source>
        <dbReference type="HAMAP-Rule" id="MF_01677"/>
    </source>
</evidence>
<dbReference type="EMBL" id="CP014692">
    <property type="protein sequence ID" value="AQS83535.1"/>
    <property type="molecule type" value="Genomic_DNA"/>
</dbReference>
<evidence type="ECO:0000256" key="2">
    <source>
        <dbReference type="ARBA" id="ARBA00022723"/>
    </source>
</evidence>
<organism evidence="8 9">
    <name type="scientific">Acetobacter aceti</name>
    <dbReference type="NCBI Taxonomy" id="435"/>
    <lineage>
        <taxon>Bacteria</taxon>
        <taxon>Pseudomonadati</taxon>
        <taxon>Pseudomonadota</taxon>
        <taxon>Alphaproteobacteria</taxon>
        <taxon>Acetobacterales</taxon>
        <taxon>Acetobacteraceae</taxon>
        <taxon>Acetobacter</taxon>
        <taxon>Acetobacter subgen. Acetobacter</taxon>
    </lineage>
</organism>
<keyword evidence="4 6" id="KW-0486">Methionine biosynthesis</keyword>
<dbReference type="AlphaFoldDB" id="A0A1U9KCI6"/>
<dbReference type="PANTHER" id="PTHR22789:SF0">
    <property type="entry name" value="3-OXO-TETRONATE 4-PHOSPHATE DECARBOXYLASE-RELATED"/>
    <property type="match status" value="1"/>
</dbReference>
<keyword evidence="9" id="KW-1185">Reference proteome</keyword>
<dbReference type="KEGG" id="aace:A0U92_00770"/>
<feature type="binding site" evidence="6">
    <location>
        <position position="112"/>
    </location>
    <ligand>
        <name>Zn(2+)</name>
        <dbReference type="ChEBI" id="CHEBI:29105"/>
    </ligand>
</feature>
<comment type="catalytic activity">
    <reaction evidence="6">
        <text>5-(methylsulfanyl)-D-ribulose 1-phosphate = 5-methylsulfanyl-2,3-dioxopentyl phosphate + H2O</text>
        <dbReference type="Rhea" id="RHEA:15549"/>
        <dbReference type="ChEBI" id="CHEBI:15377"/>
        <dbReference type="ChEBI" id="CHEBI:58548"/>
        <dbReference type="ChEBI" id="CHEBI:58828"/>
        <dbReference type="EC" id="4.2.1.109"/>
    </reaction>
</comment>
<keyword evidence="2 6" id="KW-0479">Metal-binding</keyword>
<evidence type="ECO:0000256" key="4">
    <source>
        <dbReference type="ARBA" id="ARBA00023167"/>
    </source>
</evidence>
<dbReference type="NCBIfam" id="TIGR03328">
    <property type="entry name" value="salvage_mtnB"/>
    <property type="match status" value="1"/>
</dbReference>
<dbReference type="OrthoDB" id="5500703at2"/>
<dbReference type="GO" id="GO:0046570">
    <property type="term" value="F:methylthioribulose 1-phosphate dehydratase activity"/>
    <property type="evidence" value="ECO:0007669"/>
    <property type="project" value="UniProtKB-UniRule"/>
</dbReference>
<proteinExistence type="inferred from homology"/>
<dbReference type="GO" id="GO:0019323">
    <property type="term" value="P:pentose catabolic process"/>
    <property type="evidence" value="ECO:0007669"/>
    <property type="project" value="TreeGrafter"/>
</dbReference>
<protein>
    <recommendedName>
        <fullName evidence="6">Methylthioribulose-1-phosphate dehydratase</fullName>
        <shortName evidence="6">MTRu-1-P dehydratase</shortName>
        <ecNumber evidence="6">4.2.1.109</ecNumber>
    </recommendedName>
</protein>
<dbReference type="STRING" id="435.A0U92_00770"/>
<dbReference type="EC" id="4.2.1.109" evidence="6"/>
<dbReference type="InterPro" id="IPR001303">
    <property type="entry name" value="Aldolase_II/adducin_N"/>
</dbReference>
<keyword evidence="3 6" id="KW-0862">Zinc</keyword>
<feature type="domain" description="Class II aldolase/adducin N-terminal" evidence="7">
    <location>
        <begin position="26"/>
        <end position="212"/>
    </location>
</feature>
<name>A0A1U9KCI6_ACEAC</name>
<dbReference type="RefSeq" id="WP_077811570.1">
    <property type="nucleotide sequence ID" value="NZ_CP014692.1"/>
</dbReference>
<dbReference type="InterPro" id="IPR050197">
    <property type="entry name" value="Aldolase_class_II_sugar_metab"/>
</dbReference>
<dbReference type="GO" id="GO:0019509">
    <property type="term" value="P:L-methionine salvage from methylthioadenosine"/>
    <property type="evidence" value="ECO:0007669"/>
    <property type="project" value="UniProtKB-UniRule"/>
</dbReference>
<dbReference type="GO" id="GO:0016832">
    <property type="term" value="F:aldehyde-lyase activity"/>
    <property type="evidence" value="ECO:0007669"/>
    <property type="project" value="TreeGrafter"/>
</dbReference>
<reference evidence="8 9" key="1">
    <citation type="submission" date="2016-03" db="EMBL/GenBank/DDBJ databases">
        <title>Acetic acid bacteria sequencing.</title>
        <authorList>
            <person name="Brandt J."/>
            <person name="Jakob F."/>
            <person name="Vogel R.F."/>
        </authorList>
    </citation>
    <scope>NUCLEOTIDE SEQUENCE [LARGE SCALE GENOMIC DNA]</scope>
    <source>
        <strain evidence="8 9">TMW2.1153</strain>
    </source>
</reference>
<dbReference type="Proteomes" id="UP000188937">
    <property type="component" value="Chromosome"/>
</dbReference>
<gene>
    <name evidence="6" type="primary">mtnB</name>
    <name evidence="8" type="ORF">A0U92_00770</name>
</gene>
<feature type="binding site" evidence="6">
    <location>
        <position position="114"/>
    </location>
    <ligand>
        <name>Zn(2+)</name>
        <dbReference type="ChEBI" id="CHEBI:29105"/>
    </ligand>
</feature>
<dbReference type="Pfam" id="PF00596">
    <property type="entry name" value="Aldolase_II"/>
    <property type="match status" value="1"/>
</dbReference>
<dbReference type="NCBIfam" id="NF006672">
    <property type="entry name" value="PRK09220.1"/>
    <property type="match status" value="1"/>
</dbReference>
<dbReference type="InterPro" id="IPR017714">
    <property type="entry name" value="MethylthioRu-1-P_deHdtase_MtnB"/>
</dbReference>
<keyword evidence="1 6" id="KW-0028">Amino-acid biosynthesis</keyword>
<comment type="function">
    <text evidence="6">Catalyzes the dehydration of methylthioribulose-1-phosphate (MTRu-1-P) into 2,3-diketo-5-methylthiopentyl-1-phosphate (DK-MTP-1-P).</text>
</comment>
<dbReference type="GO" id="GO:0008270">
    <property type="term" value="F:zinc ion binding"/>
    <property type="evidence" value="ECO:0007669"/>
    <property type="project" value="UniProtKB-UniRule"/>
</dbReference>
<keyword evidence="5 6" id="KW-0456">Lyase</keyword>
<dbReference type="SMART" id="SM01007">
    <property type="entry name" value="Aldolase_II"/>
    <property type="match status" value="1"/>
</dbReference>
<comment type="cofactor">
    <cofactor evidence="6">
        <name>Zn(2+)</name>
        <dbReference type="ChEBI" id="CHEBI:29105"/>
    </cofactor>
    <text evidence="6">Binds 1 zinc ion per subunit.</text>
</comment>
<evidence type="ECO:0000256" key="3">
    <source>
        <dbReference type="ARBA" id="ARBA00022833"/>
    </source>
</evidence>
<dbReference type="InterPro" id="IPR036409">
    <property type="entry name" value="Aldolase_II/adducin_N_sf"/>
</dbReference>
<dbReference type="Gene3D" id="3.40.225.10">
    <property type="entry name" value="Class II aldolase/adducin N-terminal domain"/>
    <property type="match status" value="1"/>
</dbReference>
<evidence type="ECO:0000259" key="7">
    <source>
        <dbReference type="SMART" id="SM01007"/>
    </source>
</evidence>
<dbReference type="GO" id="GO:0005829">
    <property type="term" value="C:cytosol"/>
    <property type="evidence" value="ECO:0007669"/>
    <property type="project" value="TreeGrafter"/>
</dbReference>